<comment type="caution">
    <text evidence="1">The sequence shown here is derived from an EMBL/GenBank/DDBJ whole genome shotgun (WGS) entry which is preliminary data.</text>
</comment>
<evidence type="ECO:0000313" key="2">
    <source>
        <dbReference type="Proteomes" id="UP000689195"/>
    </source>
</evidence>
<evidence type="ECO:0000313" key="1">
    <source>
        <dbReference type="EMBL" id="CAD8179361.1"/>
    </source>
</evidence>
<keyword evidence="2" id="KW-1185">Reference proteome</keyword>
<reference evidence="1" key="1">
    <citation type="submission" date="2021-01" db="EMBL/GenBank/DDBJ databases">
        <authorList>
            <consortium name="Genoscope - CEA"/>
            <person name="William W."/>
        </authorList>
    </citation>
    <scope>NUCLEOTIDE SEQUENCE</scope>
</reference>
<dbReference type="AlphaFoldDB" id="A0A8S1VRK6"/>
<sequence length="148" mass="18594">MALKSRTMIQKEFQLKLNVWMKKYTDRQLKCQEKKFSRDEICFRQQKLKSFRRVHLIRREFFTRRKLIEILCVRDNTNMLQRSFQQLKIITLINKTILMKDFWNRNMIQQKEYKIERRQLNFQNSQFTLQPKMTMQYNLDQTHNMYQL</sequence>
<gene>
    <name evidence="1" type="ORF">PPENT_87.1.T0710215</name>
</gene>
<accession>A0A8S1VRK6</accession>
<organism evidence="1 2">
    <name type="scientific">Paramecium pentaurelia</name>
    <dbReference type="NCBI Taxonomy" id="43138"/>
    <lineage>
        <taxon>Eukaryota</taxon>
        <taxon>Sar</taxon>
        <taxon>Alveolata</taxon>
        <taxon>Ciliophora</taxon>
        <taxon>Intramacronucleata</taxon>
        <taxon>Oligohymenophorea</taxon>
        <taxon>Peniculida</taxon>
        <taxon>Parameciidae</taxon>
        <taxon>Paramecium</taxon>
    </lineage>
</organism>
<dbReference type="Proteomes" id="UP000689195">
    <property type="component" value="Unassembled WGS sequence"/>
</dbReference>
<proteinExistence type="predicted"/>
<dbReference type="EMBL" id="CAJJDO010000071">
    <property type="protein sequence ID" value="CAD8179361.1"/>
    <property type="molecule type" value="Genomic_DNA"/>
</dbReference>
<protein>
    <submittedName>
        <fullName evidence="1">Uncharacterized protein</fullName>
    </submittedName>
</protein>
<name>A0A8S1VRK6_9CILI</name>